<dbReference type="SUPFAM" id="SSF48264">
    <property type="entry name" value="Cytochrome P450"/>
    <property type="match status" value="1"/>
</dbReference>
<keyword evidence="13" id="KW-1185">Reference proteome</keyword>
<dbReference type="GO" id="GO:0020037">
    <property type="term" value="F:heme binding"/>
    <property type="evidence" value="ECO:0007669"/>
    <property type="project" value="InterPro"/>
</dbReference>
<evidence type="ECO:0000256" key="7">
    <source>
        <dbReference type="ARBA" id="ARBA00022989"/>
    </source>
</evidence>
<dbReference type="EMBL" id="NJEU01000746">
    <property type="protein sequence ID" value="PHH70877.1"/>
    <property type="molecule type" value="Genomic_DNA"/>
</dbReference>
<dbReference type="GO" id="GO:0004497">
    <property type="term" value="F:monooxygenase activity"/>
    <property type="evidence" value="ECO:0007669"/>
    <property type="project" value="UniProtKB-KW"/>
</dbReference>
<evidence type="ECO:0000256" key="4">
    <source>
        <dbReference type="ARBA" id="ARBA00022617"/>
    </source>
</evidence>
<evidence type="ECO:0000313" key="13">
    <source>
        <dbReference type="Proteomes" id="UP000224854"/>
    </source>
</evidence>
<dbReference type="GO" id="GO:0016020">
    <property type="term" value="C:membrane"/>
    <property type="evidence" value="ECO:0007669"/>
    <property type="project" value="UniProtKB-SubCell"/>
</dbReference>
<evidence type="ECO:0000256" key="3">
    <source>
        <dbReference type="ARBA" id="ARBA00010617"/>
    </source>
</evidence>
<keyword evidence="10" id="KW-0503">Monooxygenase</keyword>
<dbReference type="InterPro" id="IPR001128">
    <property type="entry name" value="Cyt_P450"/>
</dbReference>
<organism evidence="12 13">
    <name type="scientific">Ophiocordyceps australis</name>
    <dbReference type="NCBI Taxonomy" id="1399860"/>
    <lineage>
        <taxon>Eukaryota</taxon>
        <taxon>Fungi</taxon>
        <taxon>Dikarya</taxon>
        <taxon>Ascomycota</taxon>
        <taxon>Pezizomycotina</taxon>
        <taxon>Sordariomycetes</taxon>
        <taxon>Hypocreomycetidae</taxon>
        <taxon>Hypocreales</taxon>
        <taxon>Ophiocordycipitaceae</taxon>
        <taxon>Ophiocordyceps</taxon>
    </lineage>
</organism>
<evidence type="ECO:0000256" key="8">
    <source>
        <dbReference type="ARBA" id="ARBA00023002"/>
    </source>
</evidence>
<reference evidence="12 13" key="1">
    <citation type="submission" date="2017-06" db="EMBL/GenBank/DDBJ databases">
        <title>Ant-infecting Ophiocordyceps genomes reveal a high diversity of potential behavioral manipulation genes and a possible major role for enterotoxins.</title>
        <authorList>
            <person name="De Bekker C."/>
            <person name="Evans H.C."/>
            <person name="Brachmann A."/>
            <person name="Hughes D.P."/>
        </authorList>
    </citation>
    <scope>NUCLEOTIDE SEQUENCE [LARGE SCALE GENOMIC DNA]</scope>
    <source>
        <strain evidence="12 13">1348a</strain>
    </source>
</reference>
<evidence type="ECO:0000256" key="6">
    <source>
        <dbReference type="ARBA" id="ARBA00022723"/>
    </source>
</evidence>
<dbReference type="GO" id="GO:0005506">
    <property type="term" value="F:iron ion binding"/>
    <property type="evidence" value="ECO:0007669"/>
    <property type="project" value="InterPro"/>
</dbReference>
<comment type="similarity">
    <text evidence="3">Belongs to the cytochrome P450 family.</text>
</comment>
<keyword evidence="7" id="KW-1133">Transmembrane helix</keyword>
<keyword evidence="6" id="KW-0479">Metal-binding</keyword>
<dbReference type="Proteomes" id="UP000224854">
    <property type="component" value="Unassembled WGS sequence"/>
</dbReference>
<evidence type="ECO:0000256" key="11">
    <source>
        <dbReference type="ARBA" id="ARBA00023136"/>
    </source>
</evidence>
<keyword evidence="4" id="KW-0349">Heme</keyword>
<sequence length="363" mass="40590">MNGVELPSKLGGLHSRVLRALLSSFTPTFSAPMSRTISQTFDHEFSASTDHDAEGWAHIRCFPVTRKVATTASALVFFGSELAANDEFVEALEAYPSGVFMVGETLKLFPSVIQPLLAPILRIFQLGRKTTLLHVRRLIDQRIREKDTGTVGRGNMAEAPDCVQLFINAYKSNSKEDWSGTKIWPELLGSFLASTIQPTITVTNMFENLCKHTEWVALLREELEHILPRHSASEANDNNDVSFSTAEAAAIESAPLLDAFIKESSRVAPTDTVSTRRVALKDYTFRDGTRILAGDIACVPSKPMMNDETNYLESTTFNPWRFIAQDDKMAAKEATYKQGLRNTGRFTDIDYKYPLWGLGRRVW</sequence>
<keyword evidence="8" id="KW-0560">Oxidoreductase</keyword>
<comment type="cofactor">
    <cofactor evidence="1">
        <name>heme</name>
        <dbReference type="ChEBI" id="CHEBI:30413"/>
    </cofactor>
</comment>
<gene>
    <name evidence="12" type="ORF">CDD82_6868</name>
</gene>
<dbReference type="AlphaFoldDB" id="A0A2C5YQ39"/>
<comment type="subcellular location">
    <subcellularLocation>
        <location evidence="2">Membrane</location>
    </subcellularLocation>
</comment>
<proteinExistence type="inferred from homology"/>
<dbReference type="CDD" id="cd11041">
    <property type="entry name" value="CYP503A1-like"/>
    <property type="match status" value="1"/>
</dbReference>
<dbReference type="Pfam" id="PF00067">
    <property type="entry name" value="p450"/>
    <property type="match status" value="1"/>
</dbReference>
<accession>A0A2C5YQ39</accession>
<evidence type="ECO:0000313" key="12">
    <source>
        <dbReference type="EMBL" id="PHH70877.1"/>
    </source>
</evidence>
<keyword evidence="5" id="KW-0812">Transmembrane</keyword>
<dbReference type="PANTHER" id="PTHR46206:SF5">
    <property type="entry name" value="P450, PUTATIVE (EUROFUNG)-RELATED"/>
    <property type="match status" value="1"/>
</dbReference>
<evidence type="ECO:0000256" key="2">
    <source>
        <dbReference type="ARBA" id="ARBA00004370"/>
    </source>
</evidence>
<evidence type="ECO:0000256" key="9">
    <source>
        <dbReference type="ARBA" id="ARBA00023004"/>
    </source>
</evidence>
<dbReference type="Gene3D" id="1.10.630.10">
    <property type="entry name" value="Cytochrome P450"/>
    <property type="match status" value="1"/>
</dbReference>
<evidence type="ECO:0000256" key="5">
    <source>
        <dbReference type="ARBA" id="ARBA00022692"/>
    </source>
</evidence>
<dbReference type="OrthoDB" id="1844152at2759"/>
<comment type="caution">
    <text evidence="12">The sequence shown here is derived from an EMBL/GenBank/DDBJ whole genome shotgun (WGS) entry which is preliminary data.</text>
</comment>
<evidence type="ECO:0000256" key="1">
    <source>
        <dbReference type="ARBA" id="ARBA00001971"/>
    </source>
</evidence>
<evidence type="ECO:0008006" key="14">
    <source>
        <dbReference type="Google" id="ProtNLM"/>
    </source>
</evidence>
<dbReference type="InterPro" id="IPR036396">
    <property type="entry name" value="Cyt_P450_sf"/>
</dbReference>
<dbReference type="GO" id="GO:0016705">
    <property type="term" value="F:oxidoreductase activity, acting on paired donors, with incorporation or reduction of molecular oxygen"/>
    <property type="evidence" value="ECO:0007669"/>
    <property type="project" value="InterPro"/>
</dbReference>
<keyword evidence="9" id="KW-0408">Iron</keyword>
<dbReference type="PANTHER" id="PTHR46206">
    <property type="entry name" value="CYTOCHROME P450"/>
    <property type="match status" value="1"/>
</dbReference>
<name>A0A2C5YQ39_9HYPO</name>
<evidence type="ECO:0000256" key="10">
    <source>
        <dbReference type="ARBA" id="ARBA00023033"/>
    </source>
</evidence>
<protein>
    <recommendedName>
        <fullName evidence="14">Cytochrome P450</fullName>
    </recommendedName>
</protein>
<keyword evidence="11" id="KW-0472">Membrane</keyword>